<keyword evidence="3" id="KW-1185">Reference proteome</keyword>
<keyword evidence="1" id="KW-1133">Transmembrane helix</keyword>
<comment type="caution">
    <text evidence="2">The sequence shown here is derived from an EMBL/GenBank/DDBJ whole genome shotgun (WGS) entry which is preliminary data.</text>
</comment>
<dbReference type="Proteomes" id="UP001168821">
    <property type="component" value="Unassembled WGS sequence"/>
</dbReference>
<evidence type="ECO:0000313" key="3">
    <source>
        <dbReference type="Proteomes" id="UP001168821"/>
    </source>
</evidence>
<dbReference type="AlphaFoldDB" id="A0AA38MKD7"/>
<sequence>MNKMIMKPTINLIVHSPWLSWCFTTNRLNNNEIRLAGNGSSRLGYPARQNTIHMDYGRVAYSRIWEYSNKGRSVDLLGVWTSGRIGDGAIVRAGVSFLRKLDEGLLGLSRKMRKLKVRQARMMYCPGDLMLMLFSASMMIVCLSFSILNLFSFFIHYTE</sequence>
<keyword evidence="1" id="KW-0812">Transmembrane</keyword>
<reference evidence="2" key="1">
    <citation type="journal article" date="2023" name="G3 (Bethesda)">
        <title>Whole genome assemblies of Zophobas morio and Tenebrio molitor.</title>
        <authorList>
            <person name="Kaur S."/>
            <person name="Stinson S.A."/>
            <person name="diCenzo G.C."/>
        </authorList>
    </citation>
    <scope>NUCLEOTIDE SEQUENCE</scope>
    <source>
        <strain evidence="2">QUZm001</strain>
    </source>
</reference>
<organism evidence="2 3">
    <name type="scientific">Zophobas morio</name>
    <dbReference type="NCBI Taxonomy" id="2755281"/>
    <lineage>
        <taxon>Eukaryota</taxon>
        <taxon>Metazoa</taxon>
        <taxon>Ecdysozoa</taxon>
        <taxon>Arthropoda</taxon>
        <taxon>Hexapoda</taxon>
        <taxon>Insecta</taxon>
        <taxon>Pterygota</taxon>
        <taxon>Neoptera</taxon>
        <taxon>Endopterygota</taxon>
        <taxon>Coleoptera</taxon>
        <taxon>Polyphaga</taxon>
        <taxon>Cucujiformia</taxon>
        <taxon>Tenebrionidae</taxon>
        <taxon>Zophobas</taxon>
    </lineage>
</organism>
<gene>
    <name evidence="2" type="ORF">Zmor_005190</name>
</gene>
<accession>A0AA38MKD7</accession>
<evidence type="ECO:0000313" key="2">
    <source>
        <dbReference type="EMBL" id="KAJ3660755.1"/>
    </source>
</evidence>
<protein>
    <submittedName>
        <fullName evidence="2">Uncharacterized protein</fullName>
    </submittedName>
</protein>
<proteinExistence type="predicted"/>
<evidence type="ECO:0000256" key="1">
    <source>
        <dbReference type="SAM" id="Phobius"/>
    </source>
</evidence>
<name>A0AA38MKD7_9CUCU</name>
<dbReference type="EMBL" id="JALNTZ010000002">
    <property type="protein sequence ID" value="KAJ3660755.1"/>
    <property type="molecule type" value="Genomic_DNA"/>
</dbReference>
<feature type="transmembrane region" description="Helical" evidence="1">
    <location>
        <begin position="129"/>
        <end position="155"/>
    </location>
</feature>
<keyword evidence="1" id="KW-0472">Membrane</keyword>